<accession>A0A5A7R5L3</accession>
<sequence>MGLACSLPNGAPTALKWSILPDLVSSSSRAAMTVLGVVFGRVVGDVFCSDRCLKVGGAETVDFSFLLSWGHRVPTVSGRVLGRALLGSPFVVEEGLVIWLGLSVSLCSLHQVMGRRVEAWSFLLAAGRVSFYDHGTQSY</sequence>
<dbReference type="AlphaFoldDB" id="A0A5A7R5L3"/>
<proteinExistence type="predicted"/>
<evidence type="ECO:0000313" key="1">
    <source>
        <dbReference type="EMBL" id="GER52769.1"/>
    </source>
</evidence>
<dbReference type="EMBL" id="BKCP01010514">
    <property type="protein sequence ID" value="GER52769.1"/>
    <property type="molecule type" value="Genomic_DNA"/>
</dbReference>
<keyword evidence="2" id="KW-1185">Reference proteome</keyword>
<protein>
    <submittedName>
        <fullName evidence="1">Amino acid adenylation enzyme/thioester reductasefamily protein</fullName>
    </submittedName>
</protein>
<name>A0A5A7R5L3_STRAF</name>
<reference evidence="2" key="1">
    <citation type="journal article" date="2019" name="Curr. Biol.">
        <title>Genome Sequence of Striga asiatica Provides Insight into the Evolution of Plant Parasitism.</title>
        <authorList>
            <person name="Yoshida S."/>
            <person name="Kim S."/>
            <person name="Wafula E.K."/>
            <person name="Tanskanen J."/>
            <person name="Kim Y.M."/>
            <person name="Honaas L."/>
            <person name="Yang Z."/>
            <person name="Spallek T."/>
            <person name="Conn C.E."/>
            <person name="Ichihashi Y."/>
            <person name="Cheong K."/>
            <person name="Cui S."/>
            <person name="Der J.P."/>
            <person name="Gundlach H."/>
            <person name="Jiao Y."/>
            <person name="Hori C."/>
            <person name="Ishida J.K."/>
            <person name="Kasahara H."/>
            <person name="Kiba T."/>
            <person name="Kim M.S."/>
            <person name="Koo N."/>
            <person name="Laohavisit A."/>
            <person name="Lee Y.H."/>
            <person name="Lumba S."/>
            <person name="McCourt P."/>
            <person name="Mortimer J.C."/>
            <person name="Mutuku J.M."/>
            <person name="Nomura T."/>
            <person name="Sasaki-Sekimoto Y."/>
            <person name="Seto Y."/>
            <person name="Wang Y."/>
            <person name="Wakatake T."/>
            <person name="Sakakibara H."/>
            <person name="Demura T."/>
            <person name="Yamaguchi S."/>
            <person name="Yoneyama K."/>
            <person name="Manabe R.I."/>
            <person name="Nelson D.C."/>
            <person name="Schulman A.H."/>
            <person name="Timko M.P."/>
            <person name="dePamphilis C.W."/>
            <person name="Choi D."/>
            <person name="Shirasu K."/>
        </authorList>
    </citation>
    <scope>NUCLEOTIDE SEQUENCE [LARGE SCALE GENOMIC DNA]</scope>
    <source>
        <strain evidence="2">cv. UVA1</strain>
    </source>
</reference>
<evidence type="ECO:0000313" key="2">
    <source>
        <dbReference type="Proteomes" id="UP000325081"/>
    </source>
</evidence>
<gene>
    <name evidence="1" type="ORF">STAS_30255</name>
</gene>
<comment type="caution">
    <text evidence="1">The sequence shown here is derived from an EMBL/GenBank/DDBJ whole genome shotgun (WGS) entry which is preliminary data.</text>
</comment>
<organism evidence="1 2">
    <name type="scientific">Striga asiatica</name>
    <name type="common">Asiatic witchweed</name>
    <name type="synonym">Buchnera asiatica</name>
    <dbReference type="NCBI Taxonomy" id="4170"/>
    <lineage>
        <taxon>Eukaryota</taxon>
        <taxon>Viridiplantae</taxon>
        <taxon>Streptophyta</taxon>
        <taxon>Embryophyta</taxon>
        <taxon>Tracheophyta</taxon>
        <taxon>Spermatophyta</taxon>
        <taxon>Magnoliopsida</taxon>
        <taxon>eudicotyledons</taxon>
        <taxon>Gunneridae</taxon>
        <taxon>Pentapetalae</taxon>
        <taxon>asterids</taxon>
        <taxon>lamiids</taxon>
        <taxon>Lamiales</taxon>
        <taxon>Orobanchaceae</taxon>
        <taxon>Buchnereae</taxon>
        <taxon>Striga</taxon>
    </lineage>
</organism>
<dbReference type="Proteomes" id="UP000325081">
    <property type="component" value="Unassembled WGS sequence"/>
</dbReference>